<dbReference type="AlphaFoldDB" id="A0A8J2L8I2"/>
<reference evidence="1" key="1">
    <citation type="submission" date="2021-06" db="EMBL/GenBank/DDBJ databases">
        <authorList>
            <person name="Hodson N. C."/>
            <person name="Mongue J. A."/>
            <person name="Jaron S. K."/>
        </authorList>
    </citation>
    <scope>NUCLEOTIDE SEQUENCE</scope>
</reference>
<protein>
    <submittedName>
        <fullName evidence="1">Uncharacterized protein</fullName>
    </submittedName>
</protein>
<name>A0A8J2L8I2_9HEXA</name>
<accession>A0A8J2L8I2</accession>
<sequence>MQSLGGFHSMAAAAAAGIPHHHLMASAVVAAAGASRDVVDHTELGGHHLGAPVSTAG</sequence>
<evidence type="ECO:0000313" key="1">
    <source>
        <dbReference type="EMBL" id="CAG7827223.1"/>
    </source>
</evidence>
<evidence type="ECO:0000313" key="2">
    <source>
        <dbReference type="Proteomes" id="UP000708208"/>
    </source>
</evidence>
<keyword evidence="2" id="KW-1185">Reference proteome</keyword>
<comment type="caution">
    <text evidence="1">The sequence shown here is derived from an EMBL/GenBank/DDBJ whole genome shotgun (WGS) entry which is preliminary data.</text>
</comment>
<feature type="non-terminal residue" evidence="1">
    <location>
        <position position="57"/>
    </location>
</feature>
<proteinExistence type="predicted"/>
<dbReference type="Proteomes" id="UP000708208">
    <property type="component" value="Unassembled WGS sequence"/>
</dbReference>
<organism evidence="1 2">
    <name type="scientific">Allacma fusca</name>
    <dbReference type="NCBI Taxonomy" id="39272"/>
    <lineage>
        <taxon>Eukaryota</taxon>
        <taxon>Metazoa</taxon>
        <taxon>Ecdysozoa</taxon>
        <taxon>Arthropoda</taxon>
        <taxon>Hexapoda</taxon>
        <taxon>Collembola</taxon>
        <taxon>Symphypleona</taxon>
        <taxon>Sminthuridae</taxon>
        <taxon>Allacma</taxon>
    </lineage>
</organism>
<dbReference type="EMBL" id="CAJVCH010542704">
    <property type="protein sequence ID" value="CAG7827223.1"/>
    <property type="molecule type" value="Genomic_DNA"/>
</dbReference>
<gene>
    <name evidence="1" type="ORF">AFUS01_LOCUS37220</name>
</gene>